<name>A0A845DTP0_9BACI</name>
<evidence type="ECO:0000313" key="2">
    <source>
        <dbReference type="Proteomes" id="UP000460949"/>
    </source>
</evidence>
<protein>
    <submittedName>
        <fullName evidence="1">Uncharacterized protein</fullName>
    </submittedName>
</protein>
<dbReference type="RefSeq" id="WP_160838259.1">
    <property type="nucleotide sequence ID" value="NZ_WMET01000003.1"/>
</dbReference>
<organism evidence="1 2">
    <name type="scientific">Halobacillus litoralis</name>
    <dbReference type="NCBI Taxonomy" id="45668"/>
    <lineage>
        <taxon>Bacteria</taxon>
        <taxon>Bacillati</taxon>
        <taxon>Bacillota</taxon>
        <taxon>Bacilli</taxon>
        <taxon>Bacillales</taxon>
        <taxon>Bacillaceae</taxon>
        <taxon>Halobacillus</taxon>
    </lineage>
</organism>
<gene>
    <name evidence="1" type="ORF">GLW04_13850</name>
</gene>
<dbReference type="Proteomes" id="UP000460949">
    <property type="component" value="Unassembled WGS sequence"/>
</dbReference>
<reference evidence="1 2" key="1">
    <citation type="submission" date="2019-11" db="EMBL/GenBank/DDBJ databases">
        <title>Genome sequences of 17 halophilic strains isolated from different environments.</title>
        <authorList>
            <person name="Furrow R.E."/>
        </authorList>
    </citation>
    <scope>NUCLEOTIDE SEQUENCE [LARGE SCALE GENOMIC DNA]</scope>
    <source>
        <strain evidence="1 2">22511_23_Filter</strain>
    </source>
</reference>
<dbReference type="PROSITE" id="PS51257">
    <property type="entry name" value="PROKAR_LIPOPROTEIN"/>
    <property type="match status" value="1"/>
</dbReference>
<proteinExistence type="predicted"/>
<comment type="caution">
    <text evidence="1">The sequence shown here is derived from an EMBL/GenBank/DDBJ whole genome shotgun (WGS) entry which is preliminary data.</text>
</comment>
<dbReference type="AlphaFoldDB" id="A0A845DTP0"/>
<dbReference type="EMBL" id="WMET01000003">
    <property type="protein sequence ID" value="MYL20983.1"/>
    <property type="molecule type" value="Genomic_DNA"/>
</dbReference>
<evidence type="ECO:0000313" key="1">
    <source>
        <dbReference type="EMBL" id="MYL20983.1"/>
    </source>
</evidence>
<sequence length="157" mass="17509">MLLKKGMKFFSFGLVLVILLLSGCDSNEKAMKNNYYLSLSGESESWEVDSYEIEIKPDTFKAGNGSLTIKNKTDNSTDFFNLEVYAVIDNEDRLVQAKSVKGSETDITQMTTGATEGGAFLGDNGVPISLENVSDIYMSIEWQDKNKTLEEKIDLYN</sequence>
<accession>A0A845DTP0</accession>